<evidence type="ECO:0000256" key="2">
    <source>
        <dbReference type="PROSITE-ProRule" id="PRU00192"/>
    </source>
</evidence>
<organism evidence="5 6">
    <name type="scientific">Rubus argutus</name>
    <name type="common">Southern blackberry</name>
    <dbReference type="NCBI Taxonomy" id="59490"/>
    <lineage>
        <taxon>Eukaryota</taxon>
        <taxon>Viridiplantae</taxon>
        <taxon>Streptophyta</taxon>
        <taxon>Embryophyta</taxon>
        <taxon>Tracheophyta</taxon>
        <taxon>Spermatophyta</taxon>
        <taxon>Magnoliopsida</taxon>
        <taxon>eudicotyledons</taxon>
        <taxon>Gunneridae</taxon>
        <taxon>Pentapetalae</taxon>
        <taxon>rosids</taxon>
        <taxon>fabids</taxon>
        <taxon>Rosales</taxon>
        <taxon>Rosaceae</taxon>
        <taxon>Rosoideae</taxon>
        <taxon>Rosoideae incertae sedis</taxon>
        <taxon>Rubus</taxon>
    </lineage>
</organism>
<evidence type="ECO:0000313" key="6">
    <source>
        <dbReference type="Proteomes" id="UP001457282"/>
    </source>
</evidence>
<accession>A0AAW1X1K5</accession>
<name>A0AAW1X1K5_RUBAR</name>
<reference evidence="5 6" key="1">
    <citation type="journal article" date="2023" name="G3 (Bethesda)">
        <title>A chromosome-length genome assembly and annotation of blackberry (Rubus argutus, cv. 'Hillquist').</title>
        <authorList>
            <person name="Bruna T."/>
            <person name="Aryal R."/>
            <person name="Dudchenko O."/>
            <person name="Sargent D.J."/>
            <person name="Mead D."/>
            <person name="Buti M."/>
            <person name="Cavallini A."/>
            <person name="Hytonen T."/>
            <person name="Andres J."/>
            <person name="Pham M."/>
            <person name="Weisz D."/>
            <person name="Mascagni F."/>
            <person name="Usai G."/>
            <person name="Natali L."/>
            <person name="Bassil N."/>
            <person name="Fernandez G.E."/>
            <person name="Lomsadze A."/>
            <person name="Armour M."/>
            <person name="Olukolu B."/>
            <person name="Poorten T."/>
            <person name="Britton C."/>
            <person name="Davik J."/>
            <person name="Ashrafi H."/>
            <person name="Aiden E.L."/>
            <person name="Borodovsky M."/>
            <person name="Worthington M."/>
        </authorList>
    </citation>
    <scope>NUCLEOTIDE SEQUENCE [LARGE SCALE GENOMIC DNA]</scope>
    <source>
        <strain evidence="5">PI 553951</strain>
    </source>
</reference>
<feature type="signal peptide" evidence="3">
    <location>
        <begin position="1"/>
        <end position="31"/>
    </location>
</feature>
<sequence length="165" mass="18829">MIISRLLPVRLMNFLPVLELMLLMLMRKTSSLGRQLVTMICGQKPFWRLQNWRKRMLVHGQRGLEEADIAIHLWGGPSFNEGLGSPIREEPPPYSSPAMQRFESFENPLALYDFTAGGDDELNLTAGEEVDIEYEVDGWFYVKKKRPGRDGKMAGLVPVLYVSQS</sequence>
<feature type="domain" description="SH3" evidence="4">
    <location>
        <begin position="103"/>
        <end position="165"/>
    </location>
</feature>
<dbReference type="SUPFAM" id="SSF50044">
    <property type="entry name" value="SH3-domain"/>
    <property type="match status" value="1"/>
</dbReference>
<evidence type="ECO:0000313" key="5">
    <source>
        <dbReference type="EMBL" id="KAK9930796.1"/>
    </source>
</evidence>
<evidence type="ECO:0000256" key="1">
    <source>
        <dbReference type="ARBA" id="ARBA00022443"/>
    </source>
</evidence>
<dbReference type="PANTHER" id="PTHR48151:SF3">
    <property type="entry name" value="SH3 DOMAIN-CONTAINING PROTEIN"/>
    <property type="match status" value="1"/>
</dbReference>
<dbReference type="EMBL" id="JBEDUW010000004">
    <property type="protein sequence ID" value="KAK9930796.1"/>
    <property type="molecule type" value="Genomic_DNA"/>
</dbReference>
<keyword evidence="1 2" id="KW-0728">SH3 domain</keyword>
<dbReference type="PROSITE" id="PS50002">
    <property type="entry name" value="SH3"/>
    <property type="match status" value="1"/>
</dbReference>
<dbReference type="InterPro" id="IPR053296">
    <property type="entry name" value="TSET_member_tstB"/>
</dbReference>
<dbReference type="AlphaFoldDB" id="A0AAW1X1K5"/>
<keyword evidence="3" id="KW-0732">Signal</keyword>
<dbReference type="Proteomes" id="UP001457282">
    <property type="component" value="Unassembled WGS sequence"/>
</dbReference>
<evidence type="ECO:0000259" key="4">
    <source>
        <dbReference type="PROSITE" id="PS50002"/>
    </source>
</evidence>
<proteinExistence type="predicted"/>
<dbReference type="InterPro" id="IPR001452">
    <property type="entry name" value="SH3_domain"/>
</dbReference>
<dbReference type="Pfam" id="PF00018">
    <property type="entry name" value="SH3_1"/>
    <property type="match status" value="1"/>
</dbReference>
<dbReference type="SMART" id="SM00326">
    <property type="entry name" value="SH3"/>
    <property type="match status" value="1"/>
</dbReference>
<evidence type="ECO:0000256" key="3">
    <source>
        <dbReference type="SAM" id="SignalP"/>
    </source>
</evidence>
<dbReference type="Gene3D" id="2.30.30.40">
    <property type="entry name" value="SH3 Domains"/>
    <property type="match status" value="1"/>
</dbReference>
<dbReference type="PANTHER" id="PTHR48151">
    <property type="entry name" value="SH3 DOMAIN-CONTAINING PROTEIN"/>
    <property type="match status" value="1"/>
</dbReference>
<comment type="caution">
    <text evidence="5">The sequence shown here is derived from an EMBL/GenBank/DDBJ whole genome shotgun (WGS) entry which is preliminary data.</text>
</comment>
<dbReference type="InterPro" id="IPR036028">
    <property type="entry name" value="SH3-like_dom_sf"/>
</dbReference>
<keyword evidence="6" id="KW-1185">Reference proteome</keyword>
<feature type="chain" id="PRO_5043811098" description="SH3 domain-containing protein" evidence="3">
    <location>
        <begin position="32"/>
        <end position="165"/>
    </location>
</feature>
<gene>
    <name evidence="5" type="ORF">M0R45_018107</name>
</gene>
<protein>
    <recommendedName>
        <fullName evidence="4">SH3 domain-containing protein</fullName>
    </recommendedName>
</protein>